<dbReference type="OrthoDB" id="4861958at2759"/>
<dbReference type="PANTHER" id="PTHR33365:SF14">
    <property type="entry name" value="TAT PATHWAY SIGNAL SEQUENCE"/>
    <property type="match status" value="1"/>
</dbReference>
<keyword evidence="2" id="KW-1133">Transmembrane helix</keyword>
<keyword evidence="2" id="KW-0812">Transmembrane</keyword>
<comment type="similarity">
    <text evidence="1">Belongs to the ustYa family.</text>
</comment>
<dbReference type="InterPro" id="IPR021765">
    <property type="entry name" value="UstYa-like"/>
</dbReference>
<gene>
    <name evidence="3" type="ORF">BBO_08288</name>
</gene>
<dbReference type="Proteomes" id="UP000076863">
    <property type="component" value="Unassembled WGS sequence"/>
</dbReference>
<feature type="transmembrane region" description="Helical" evidence="2">
    <location>
        <begin position="46"/>
        <end position="64"/>
    </location>
</feature>
<dbReference type="Pfam" id="PF11807">
    <property type="entry name" value="UstYa"/>
    <property type="match status" value="1"/>
</dbReference>
<protein>
    <recommendedName>
        <fullName evidence="5">Tat pathway signal sequence</fullName>
    </recommendedName>
</protein>
<evidence type="ECO:0008006" key="5">
    <source>
        <dbReference type="Google" id="ProtNLM"/>
    </source>
</evidence>
<keyword evidence="2" id="KW-0472">Membrane</keyword>
<keyword evidence="4" id="KW-1185">Reference proteome</keyword>
<reference evidence="3 4" key="1">
    <citation type="journal article" date="2016" name="Genome Biol. Evol.">
        <title>Divergent and convergent evolution of fungal pathogenicity.</title>
        <authorList>
            <person name="Shang Y."/>
            <person name="Xiao G."/>
            <person name="Zheng P."/>
            <person name="Cen K."/>
            <person name="Zhan S."/>
            <person name="Wang C."/>
        </authorList>
    </citation>
    <scope>NUCLEOTIDE SEQUENCE [LARGE SCALE GENOMIC DNA]</scope>
    <source>
        <strain evidence="3 4">RCEF 3172</strain>
    </source>
</reference>
<dbReference type="PANTHER" id="PTHR33365">
    <property type="entry name" value="YALI0B05434P"/>
    <property type="match status" value="1"/>
</dbReference>
<comment type="caution">
    <text evidence="3">The sequence shown here is derived from an EMBL/GenBank/DDBJ whole genome shotgun (WGS) entry which is preliminary data.</text>
</comment>
<dbReference type="EMBL" id="AZHA01000037">
    <property type="protein sequence ID" value="OAA36116.1"/>
    <property type="molecule type" value="Genomic_DNA"/>
</dbReference>
<dbReference type="AlphaFoldDB" id="A0A166XS11"/>
<evidence type="ECO:0000313" key="3">
    <source>
        <dbReference type="EMBL" id="OAA36116.1"/>
    </source>
</evidence>
<name>A0A166XS11_9HYPO</name>
<evidence type="ECO:0000313" key="4">
    <source>
        <dbReference type="Proteomes" id="UP000076863"/>
    </source>
</evidence>
<dbReference type="GO" id="GO:0043386">
    <property type="term" value="P:mycotoxin biosynthetic process"/>
    <property type="evidence" value="ECO:0007669"/>
    <property type="project" value="InterPro"/>
</dbReference>
<proteinExistence type="inferred from homology"/>
<evidence type="ECO:0000256" key="2">
    <source>
        <dbReference type="SAM" id="Phobius"/>
    </source>
</evidence>
<organism evidence="3 4">
    <name type="scientific">Beauveria brongniartii RCEF 3172</name>
    <dbReference type="NCBI Taxonomy" id="1081107"/>
    <lineage>
        <taxon>Eukaryota</taxon>
        <taxon>Fungi</taxon>
        <taxon>Dikarya</taxon>
        <taxon>Ascomycota</taxon>
        <taxon>Pezizomycotina</taxon>
        <taxon>Sordariomycetes</taxon>
        <taxon>Hypocreomycetidae</taxon>
        <taxon>Hypocreales</taxon>
        <taxon>Cordycipitaceae</taxon>
        <taxon>Beauveria</taxon>
        <taxon>Beauveria brongniartii</taxon>
    </lineage>
</organism>
<evidence type="ECO:0000256" key="1">
    <source>
        <dbReference type="ARBA" id="ARBA00035112"/>
    </source>
</evidence>
<accession>A0A166XS11</accession>
<sequence length="315" mass="36309">MFDILSTKRKYRALHGNSKNLHDEESEELLTDGDHVAALTARKSKAWIGFTLLNLVLFVASLTLRITTHYQYPPGKNAALKRLSYWSPILDDVEIPSFTAKINGTLFPKEHRSIAREEPSSVNDEAWHKFEKVLTHVVTRDEIIKLGKDPETVARFEDEYWGMGNDAYMVQLDVMHQIHCLNLLRKAAFAEYPGYSPELGPFDKMWWIHLSHCTDILLQNIQCAANTEVLTLAWVESRDVPWPDFSVNRQCRDFDTLVKWQQEHAVDADKFDKMPVPENAFKWPAPWKKQDFELGEKLGQQDSDLGLPESHSHGH</sequence>